<accession>A0A521FDT6</accession>
<keyword evidence="4" id="KW-1185">Reference proteome</keyword>
<dbReference type="Gene3D" id="1.10.10.10">
    <property type="entry name" value="Winged helix-like DNA-binding domain superfamily/Winged helix DNA-binding domain"/>
    <property type="match status" value="2"/>
</dbReference>
<evidence type="ECO:0000256" key="1">
    <source>
        <dbReference type="ARBA" id="ARBA00038283"/>
    </source>
</evidence>
<reference evidence="3 4" key="1">
    <citation type="submission" date="2017-05" db="EMBL/GenBank/DDBJ databases">
        <authorList>
            <person name="Varghese N."/>
            <person name="Submissions S."/>
        </authorList>
    </citation>
    <scope>NUCLEOTIDE SEQUENCE [LARGE SCALE GENOMIC DNA]</scope>
    <source>
        <strain evidence="3 4">DSM 21194</strain>
    </source>
</reference>
<dbReference type="InterPro" id="IPR036388">
    <property type="entry name" value="WH-like_DNA-bd_sf"/>
</dbReference>
<dbReference type="Pfam" id="PF21205">
    <property type="entry name" value="Rep3_C"/>
    <property type="match status" value="1"/>
</dbReference>
<dbReference type="EMBL" id="FXTH01000031">
    <property type="protein sequence ID" value="SMO94368.1"/>
    <property type="molecule type" value="Genomic_DNA"/>
</dbReference>
<dbReference type="SUPFAM" id="SSF46785">
    <property type="entry name" value="Winged helix' DNA-binding domain"/>
    <property type="match status" value="2"/>
</dbReference>
<organism evidence="3 4">
    <name type="scientific">Fodinibius sediminis</name>
    <dbReference type="NCBI Taxonomy" id="1214077"/>
    <lineage>
        <taxon>Bacteria</taxon>
        <taxon>Pseudomonadati</taxon>
        <taxon>Balneolota</taxon>
        <taxon>Balneolia</taxon>
        <taxon>Balneolales</taxon>
        <taxon>Balneolaceae</taxon>
        <taxon>Fodinibius</taxon>
    </lineage>
</organism>
<comment type="similarity">
    <text evidence="1">Belongs to the initiator RepB protein family.</text>
</comment>
<protein>
    <submittedName>
        <fullName evidence="3">Initiator Replication protein</fullName>
    </submittedName>
</protein>
<evidence type="ECO:0000259" key="2">
    <source>
        <dbReference type="Pfam" id="PF01051"/>
    </source>
</evidence>
<dbReference type="AlphaFoldDB" id="A0A521FDT6"/>
<gene>
    <name evidence="3" type="ORF">SAMN06265218_13110</name>
</gene>
<proteinExistence type="inferred from homology"/>
<dbReference type="InterPro" id="IPR036390">
    <property type="entry name" value="WH_DNA-bd_sf"/>
</dbReference>
<feature type="domain" description="Initiator Rep protein WH1" evidence="2">
    <location>
        <begin position="34"/>
        <end position="174"/>
    </location>
</feature>
<name>A0A521FDT6_9BACT</name>
<dbReference type="GO" id="GO:0006270">
    <property type="term" value="P:DNA replication initiation"/>
    <property type="evidence" value="ECO:0007669"/>
    <property type="project" value="InterPro"/>
</dbReference>
<evidence type="ECO:0000313" key="4">
    <source>
        <dbReference type="Proteomes" id="UP000317593"/>
    </source>
</evidence>
<dbReference type="GO" id="GO:0003887">
    <property type="term" value="F:DNA-directed DNA polymerase activity"/>
    <property type="evidence" value="ECO:0007669"/>
    <property type="project" value="InterPro"/>
</dbReference>
<sequence>MLLYVVIKLLTNNTEFLTVEKKDLPKYADDQVATQHNQLINSQQSLSLIQKRIFYLAIKQIKKGDKDYKRYYIDLTDLVPGTSQDIYHRVANEVEEIMAKIVRYSGEMNGRETVIRLNLISKVEHIKGTGQIYVDLHPDIRDMLIDLKRYFTRVPVVELIACRSTYGQRLYELLYQFADTGIRLMSVEELREKLNLQNKYENFAHLRTYVLEQAQKDVEKHTNMNFSWEEIKAKKGRKIERLIFDIEVKDPEQVEMDFSTPSVDMSKHKTLQKNLREICGFSDSNVKKVLRHLEEYTDDKQVFQQLVHKTEIRIMDGKNGNAQPVNNPEAWALNLFDKTISNFNA</sequence>
<dbReference type="OrthoDB" id="1057730at2"/>
<dbReference type="Proteomes" id="UP000317593">
    <property type="component" value="Unassembled WGS sequence"/>
</dbReference>
<dbReference type="InterPro" id="IPR000525">
    <property type="entry name" value="Initiator_Rep_WH1"/>
</dbReference>
<dbReference type="Pfam" id="PF01051">
    <property type="entry name" value="Rep3_N"/>
    <property type="match status" value="1"/>
</dbReference>
<evidence type="ECO:0000313" key="3">
    <source>
        <dbReference type="EMBL" id="SMO94368.1"/>
    </source>
</evidence>